<protein>
    <submittedName>
        <fullName evidence="1">(wild Malaysian banana) hypothetical protein</fullName>
    </submittedName>
</protein>
<proteinExistence type="predicted"/>
<evidence type="ECO:0000313" key="3">
    <source>
        <dbReference type="Proteomes" id="UP000012960"/>
    </source>
</evidence>
<dbReference type="EMBL" id="HG996471">
    <property type="protein sequence ID" value="CAG1846136.1"/>
    <property type="molecule type" value="Genomic_DNA"/>
</dbReference>
<dbReference type="Gramene" id="Ma06_t13320.1">
    <property type="protein sequence ID" value="Ma06_p13320.1"/>
    <property type="gene ID" value="Ma06_g13320"/>
</dbReference>
<dbReference type="EnsemblPlants" id="Ma06_t13320.1">
    <property type="protein sequence ID" value="Ma06_p13320.1"/>
    <property type="gene ID" value="Ma06_g13320"/>
</dbReference>
<reference evidence="2" key="2">
    <citation type="submission" date="2021-05" db="UniProtKB">
        <authorList>
            <consortium name="EnsemblPlants"/>
        </authorList>
    </citation>
    <scope>IDENTIFICATION</scope>
    <source>
        <strain evidence="2">subsp. malaccensis</strain>
    </source>
</reference>
<dbReference type="Proteomes" id="UP000012960">
    <property type="component" value="Unplaced"/>
</dbReference>
<gene>
    <name evidence="1" type="ORF">GSMUA_159310.1</name>
</gene>
<organism evidence="2 3">
    <name type="scientific">Musa acuminata subsp. malaccensis</name>
    <name type="common">Wild banana</name>
    <name type="synonym">Musa malaccensis</name>
    <dbReference type="NCBI Taxonomy" id="214687"/>
    <lineage>
        <taxon>Eukaryota</taxon>
        <taxon>Viridiplantae</taxon>
        <taxon>Streptophyta</taxon>
        <taxon>Embryophyta</taxon>
        <taxon>Tracheophyta</taxon>
        <taxon>Spermatophyta</taxon>
        <taxon>Magnoliopsida</taxon>
        <taxon>Liliopsida</taxon>
        <taxon>Zingiberales</taxon>
        <taxon>Musaceae</taxon>
        <taxon>Musa</taxon>
    </lineage>
</organism>
<evidence type="ECO:0000313" key="1">
    <source>
        <dbReference type="EMBL" id="CAG1846136.1"/>
    </source>
</evidence>
<name>A0A804JFT2_MUSAM</name>
<accession>A0A804JFT2</accession>
<dbReference type="InParanoid" id="A0A804JFT2"/>
<evidence type="ECO:0000313" key="2">
    <source>
        <dbReference type="EnsemblPlants" id="Ma06_p13320.1"/>
    </source>
</evidence>
<keyword evidence="3" id="KW-1185">Reference proteome</keyword>
<reference evidence="1" key="1">
    <citation type="submission" date="2021-03" db="EMBL/GenBank/DDBJ databases">
        <authorList>
            <consortium name="Genoscope - CEA"/>
            <person name="William W."/>
        </authorList>
    </citation>
    <scope>NUCLEOTIDE SEQUENCE</scope>
    <source>
        <strain evidence="1">Doubled-haploid Pahang</strain>
    </source>
</reference>
<dbReference type="AlphaFoldDB" id="A0A804JFT2"/>
<sequence length="108" mass="12565">MLVLFPDTLLRTYKGSLLLSVWFFDTKTRHWLKKKPVSNFVWMLVAWQACLQIEGCFDALNSRYVLGSDSSKAGSLKYRDLVALRRRQSRRLQPGRTLWFGTSLVPIL</sequence>